<organism evidence="2">
    <name type="scientific">Solanum lycopersicum</name>
    <name type="common">Tomato</name>
    <name type="synonym">Lycopersicon esculentum</name>
    <dbReference type="NCBI Taxonomy" id="4081"/>
    <lineage>
        <taxon>Eukaryota</taxon>
        <taxon>Viridiplantae</taxon>
        <taxon>Streptophyta</taxon>
        <taxon>Embryophyta</taxon>
        <taxon>Tracheophyta</taxon>
        <taxon>Spermatophyta</taxon>
        <taxon>Magnoliopsida</taxon>
        <taxon>eudicotyledons</taxon>
        <taxon>Gunneridae</taxon>
        <taxon>Pentapetalae</taxon>
        <taxon>asterids</taxon>
        <taxon>lamiids</taxon>
        <taxon>Solanales</taxon>
        <taxon>Solanaceae</taxon>
        <taxon>Solanoideae</taxon>
        <taxon>Solaneae</taxon>
        <taxon>Solanum</taxon>
        <taxon>Solanum subgen. Lycopersicon</taxon>
    </lineage>
</organism>
<evidence type="ECO:0000313" key="3">
    <source>
        <dbReference type="Proteomes" id="UP000004994"/>
    </source>
</evidence>
<keyword evidence="1" id="KW-1133">Transmembrane helix</keyword>
<keyword evidence="1" id="KW-0812">Transmembrane</keyword>
<evidence type="ECO:0000256" key="1">
    <source>
        <dbReference type="SAM" id="Phobius"/>
    </source>
</evidence>
<dbReference type="EnsemblPlants" id="Solyc01g100455.1.1">
    <property type="protein sequence ID" value="Solyc01g100455.1.1"/>
    <property type="gene ID" value="Solyc01g100455.1"/>
</dbReference>
<feature type="transmembrane region" description="Helical" evidence="1">
    <location>
        <begin position="16"/>
        <end position="35"/>
    </location>
</feature>
<dbReference type="Proteomes" id="UP000004994">
    <property type="component" value="Chromosome 1"/>
</dbReference>
<reference evidence="2" key="1">
    <citation type="journal article" date="2012" name="Nature">
        <title>The tomato genome sequence provides insights into fleshy fruit evolution.</title>
        <authorList>
            <consortium name="Tomato Genome Consortium"/>
        </authorList>
    </citation>
    <scope>NUCLEOTIDE SEQUENCE [LARGE SCALE GENOMIC DNA]</scope>
    <source>
        <strain evidence="2">cv. Heinz 1706</strain>
    </source>
</reference>
<keyword evidence="1" id="KW-0472">Membrane</keyword>
<proteinExistence type="predicted"/>
<dbReference type="Gramene" id="Solyc01g100455.1.1">
    <property type="protein sequence ID" value="Solyc01g100455.1.1"/>
    <property type="gene ID" value="Solyc01g100455.1"/>
</dbReference>
<name>A0A3Q7ENP5_SOLLC</name>
<protein>
    <submittedName>
        <fullName evidence="2">Uncharacterized protein</fullName>
    </submittedName>
</protein>
<keyword evidence="3" id="KW-1185">Reference proteome</keyword>
<sequence>MLEKFESGLIDSFCHFYFMYFVFLEGVFVAHDYIARQVHHEFAWLRHFMKEKSVAVVSRVQRLLVDPCLVDHLPQCDLRCLT</sequence>
<reference evidence="2" key="2">
    <citation type="submission" date="2019-01" db="UniProtKB">
        <authorList>
            <consortium name="EnsemblPlants"/>
        </authorList>
    </citation>
    <scope>IDENTIFICATION</scope>
    <source>
        <strain evidence="2">cv. Heinz 1706</strain>
    </source>
</reference>
<dbReference type="AlphaFoldDB" id="A0A3Q7ENP5"/>
<accession>A0A3Q7ENP5</accession>
<dbReference type="InParanoid" id="A0A3Q7ENP5"/>
<evidence type="ECO:0000313" key="2">
    <source>
        <dbReference type="EnsemblPlants" id="Solyc01g100455.1.1"/>
    </source>
</evidence>